<dbReference type="InterPro" id="IPR011009">
    <property type="entry name" value="Kinase-like_dom_sf"/>
</dbReference>
<dbReference type="InterPro" id="IPR053235">
    <property type="entry name" value="Ser_Thr_kinase"/>
</dbReference>
<keyword evidence="4" id="KW-0812">Transmembrane</keyword>
<dbReference type="InterPro" id="IPR000719">
    <property type="entry name" value="Prot_kinase_dom"/>
</dbReference>
<dbReference type="Pfam" id="PF00069">
    <property type="entry name" value="Pkinase"/>
    <property type="match status" value="1"/>
</dbReference>
<evidence type="ECO:0000259" key="5">
    <source>
        <dbReference type="PROSITE" id="PS50011"/>
    </source>
</evidence>
<proteinExistence type="predicted"/>
<dbReference type="InterPro" id="IPR008271">
    <property type="entry name" value="Ser/Thr_kinase_AS"/>
</dbReference>
<dbReference type="SUPFAM" id="SSF56112">
    <property type="entry name" value="Protein kinase-like (PK-like)"/>
    <property type="match status" value="1"/>
</dbReference>
<keyword evidence="7" id="KW-1185">Reference proteome</keyword>
<dbReference type="EC" id="2.7.11.1" evidence="6"/>
<dbReference type="GO" id="GO:0004674">
    <property type="term" value="F:protein serine/threonine kinase activity"/>
    <property type="evidence" value="ECO:0007669"/>
    <property type="project" value="UniProtKB-EC"/>
</dbReference>
<evidence type="ECO:0000256" key="2">
    <source>
        <dbReference type="ARBA" id="ARBA00022840"/>
    </source>
</evidence>
<keyword evidence="6" id="KW-0418">Kinase</keyword>
<feature type="transmembrane region" description="Helical" evidence="4">
    <location>
        <begin position="308"/>
        <end position="329"/>
    </location>
</feature>
<dbReference type="Gene3D" id="1.10.510.10">
    <property type="entry name" value="Transferase(Phosphotransferase) domain 1"/>
    <property type="match status" value="1"/>
</dbReference>
<name>A0ABU7ML23_9BACT</name>
<feature type="domain" description="Protein kinase" evidence="5">
    <location>
        <begin position="18"/>
        <end position="278"/>
    </location>
</feature>
<dbReference type="RefSeq" id="WP_330500627.1">
    <property type="nucleotide sequence ID" value="NZ_JAZDWZ010000003.1"/>
</dbReference>
<keyword evidence="1 3" id="KW-0547">Nucleotide-binding</keyword>
<evidence type="ECO:0000256" key="3">
    <source>
        <dbReference type="PROSITE-ProRule" id="PRU10141"/>
    </source>
</evidence>
<evidence type="ECO:0000313" key="6">
    <source>
        <dbReference type="EMBL" id="MEE3928214.1"/>
    </source>
</evidence>
<sequence>MNISNHKVFTSKNIINKYKVIKLIGIGGMSKVFLVQQIDTQKTYALKYRNNDDNQNNKIRFIRELELLRKINSKNIPKIYSWHIDEDEQFFVMEYIEGETLNNIIKKNGFLHERIALNYIKQISSAIKELHDLNIIHRDIKSQNILVSKNQVIKVIDLGISITSDTLDLRLTREQSIVGSVYYVAPELIKNNKNISVQSDIYSLGILFFEMLSGKYPFDNEDIIMTLYMHKNNPFPRITKIRELPFSLENVIYNATHKNPNYRYASVSDFIKDLSTCLDKARSSEKSLYEKEIQQNTQIGSFLKSTKFLVILSVSVFVMLVALIVAILII</sequence>
<dbReference type="EMBL" id="JAZDWZ010000003">
    <property type="protein sequence ID" value="MEE3928214.1"/>
    <property type="molecule type" value="Genomic_DNA"/>
</dbReference>
<feature type="binding site" evidence="3">
    <location>
        <position position="47"/>
    </location>
    <ligand>
        <name>ATP</name>
        <dbReference type="ChEBI" id="CHEBI:30616"/>
    </ligand>
</feature>
<dbReference type="PANTHER" id="PTHR24361">
    <property type="entry name" value="MITOGEN-ACTIVATED KINASE KINASE KINASE"/>
    <property type="match status" value="1"/>
</dbReference>
<gene>
    <name evidence="6" type="ORF">V2E24_01310</name>
</gene>
<evidence type="ECO:0000256" key="1">
    <source>
        <dbReference type="ARBA" id="ARBA00022741"/>
    </source>
</evidence>
<comment type="caution">
    <text evidence="6">The sequence shown here is derived from an EMBL/GenBank/DDBJ whole genome shotgun (WGS) entry which is preliminary data.</text>
</comment>
<dbReference type="CDD" id="cd14014">
    <property type="entry name" value="STKc_PknB_like"/>
    <property type="match status" value="1"/>
</dbReference>
<keyword evidence="6" id="KW-0808">Transferase</keyword>
<keyword evidence="2 3" id="KW-0067">ATP-binding</keyword>
<organism evidence="6 7">
    <name type="scientific">Mycoplasmopsis ciconiae</name>
    <dbReference type="NCBI Taxonomy" id="561067"/>
    <lineage>
        <taxon>Bacteria</taxon>
        <taxon>Bacillati</taxon>
        <taxon>Mycoplasmatota</taxon>
        <taxon>Mycoplasmoidales</taxon>
        <taxon>Metamycoplasmataceae</taxon>
        <taxon>Mycoplasmopsis</taxon>
    </lineage>
</organism>
<dbReference type="PROSITE" id="PS00107">
    <property type="entry name" value="PROTEIN_KINASE_ATP"/>
    <property type="match status" value="1"/>
</dbReference>
<dbReference type="PROSITE" id="PS00108">
    <property type="entry name" value="PROTEIN_KINASE_ST"/>
    <property type="match status" value="1"/>
</dbReference>
<dbReference type="Proteomes" id="UP001344817">
    <property type="component" value="Unassembled WGS sequence"/>
</dbReference>
<protein>
    <submittedName>
        <fullName evidence="6">Serine/threonine-protein kinase</fullName>
        <ecNumber evidence="6">2.7.11.1</ecNumber>
    </submittedName>
</protein>
<dbReference type="SMART" id="SM00220">
    <property type="entry name" value="S_TKc"/>
    <property type="match status" value="1"/>
</dbReference>
<accession>A0ABU7ML23</accession>
<evidence type="ECO:0000256" key="4">
    <source>
        <dbReference type="SAM" id="Phobius"/>
    </source>
</evidence>
<dbReference type="PROSITE" id="PS50011">
    <property type="entry name" value="PROTEIN_KINASE_DOM"/>
    <property type="match status" value="1"/>
</dbReference>
<reference evidence="6" key="1">
    <citation type="submission" date="2024-01" db="EMBL/GenBank/DDBJ databases">
        <title>Genome sequence of Mycoplasma ciconiae type strain DSM 25251.</title>
        <authorList>
            <person name="Spergser J."/>
        </authorList>
    </citation>
    <scope>NUCLEOTIDE SEQUENCE [LARGE SCALE GENOMIC DNA]</scope>
    <source>
        <strain evidence="6">DSM 25251</strain>
    </source>
</reference>
<keyword evidence="4" id="KW-1133">Transmembrane helix</keyword>
<keyword evidence="4" id="KW-0472">Membrane</keyword>
<dbReference type="InterPro" id="IPR017441">
    <property type="entry name" value="Protein_kinase_ATP_BS"/>
</dbReference>
<evidence type="ECO:0000313" key="7">
    <source>
        <dbReference type="Proteomes" id="UP001344817"/>
    </source>
</evidence>